<dbReference type="Pfam" id="PF09479">
    <property type="entry name" value="Flg_new"/>
    <property type="match status" value="1"/>
</dbReference>
<dbReference type="AlphaFoldDB" id="F1T3M4"/>
<dbReference type="Gene3D" id="2.60.40.4270">
    <property type="entry name" value="Listeria-Bacteroides repeat domain"/>
    <property type="match status" value="1"/>
</dbReference>
<gene>
    <name evidence="4" type="ORF">HMPREF0091_10265</name>
</gene>
<dbReference type="GeneID" id="93211026"/>
<evidence type="ECO:0000256" key="2">
    <source>
        <dbReference type="SAM" id="MobiDB-lite"/>
    </source>
</evidence>
<feature type="compositionally biased region" description="Low complexity" evidence="2">
    <location>
        <begin position="48"/>
        <end position="64"/>
    </location>
</feature>
<comment type="caution">
    <text evidence="4">The sequence shown here is derived from an EMBL/GenBank/DDBJ whole genome shotgun (WGS) entry which is preliminary data.</text>
</comment>
<feature type="region of interest" description="Disordered" evidence="2">
    <location>
        <begin position="47"/>
        <end position="66"/>
    </location>
</feature>
<accession>F1T3M4</accession>
<dbReference type="GO" id="GO:0030313">
    <property type="term" value="C:cell envelope"/>
    <property type="evidence" value="ECO:0007669"/>
    <property type="project" value="UniProtKB-SubCell"/>
</dbReference>
<sequence>MKPQLKCRAISSLRTLFFACAFVITCLFAGMQEYCYADSSINNHAQPQDNTSASAQTTSNSSSDKPVKLTNEQMKQYYFINLTLQYKALDTRIVPSDKTTFIQPDSDFGLLDTSWQNGSNSDPACRKQHNDVLAKYRAVKFRFFDNTLKKEATDIKELDFGDPVNISRIFFGFNPDHEYKISIVGETVPSPYALGFSLRHSDHTSPVATTLTFQIHKQYSLNEGAPVEKGDNWNIPYQFIDLKDHFVKTTLFMLPMEFIFANSADDAKDALTIEKDPTTADKYSFVYHNEKIFKRVRIKDNKLDIPTEVPKRAGYKFLGWGYNLLFPKKADGTPDDDQNAYTIHNLLECTRQQNITPDQENKCYSDYTNWAAETMRFDARHMRPAYQWSIIRDGVINKYGMQKDFLHAESPVFIVFAVWKKLPTYTVTFDAQGGVFTSAAKVSVADGALVTMPEDPTKNGYKFTGWFLDDKKWDFKTQKVTKDITLKAQWEKEGQPQPDPKPDPKGQDPKSSDTPPDHKTAREPDQVSPQTGEEQNLYANMFGVLFCAGLLALMGGFAGYGKRSF</sequence>
<keyword evidence="5" id="KW-1185">Reference proteome</keyword>
<name>F1T3M4_9ACTN</name>
<dbReference type="RefSeq" id="WP_006302386.1">
    <property type="nucleotide sequence ID" value="NZ_ACGK02000001.1"/>
</dbReference>
<dbReference type="InterPro" id="IPR042229">
    <property type="entry name" value="Listeria/Bacterioides_rpt_sf"/>
</dbReference>
<dbReference type="eggNOG" id="COG4932">
    <property type="taxonomic scope" value="Bacteria"/>
</dbReference>
<dbReference type="InterPro" id="IPR013378">
    <property type="entry name" value="InlB-like_B-rpt"/>
</dbReference>
<evidence type="ECO:0000256" key="3">
    <source>
        <dbReference type="SAM" id="Phobius"/>
    </source>
</evidence>
<protein>
    <submittedName>
        <fullName evidence="4">Repeat protein</fullName>
    </submittedName>
</protein>
<evidence type="ECO:0000313" key="5">
    <source>
        <dbReference type="Proteomes" id="UP000005947"/>
    </source>
</evidence>
<dbReference type="OrthoDB" id="3187397at2"/>
<feature type="transmembrane region" description="Helical" evidence="3">
    <location>
        <begin position="537"/>
        <end position="560"/>
    </location>
</feature>
<proteinExistence type="predicted"/>
<keyword evidence="3" id="KW-0812">Transmembrane</keyword>
<feature type="region of interest" description="Disordered" evidence="2">
    <location>
        <begin position="487"/>
        <end position="532"/>
    </location>
</feature>
<dbReference type="NCBIfam" id="TIGR02543">
    <property type="entry name" value="List_Bact_rpt"/>
    <property type="match status" value="1"/>
</dbReference>
<keyword evidence="3" id="KW-1133">Transmembrane helix</keyword>
<dbReference type="Proteomes" id="UP000005947">
    <property type="component" value="Unassembled WGS sequence"/>
</dbReference>
<organism evidence="4 5">
    <name type="scientific">Fannyhessea vaginae DSM 15829</name>
    <dbReference type="NCBI Taxonomy" id="525256"/>
    <lineage>
        <taxon>Bacteria</taxon>
        <taxon>Bacillati</taxon>
        <taxon>Actinomycetota</taxon>
        <taxon>Coriobacteriia</taxon>
        <taxon>Coriobacteriales</taxon>
        <taxon>Atopobiaceae</taxon>
        <taxon>Fannyhessea</taxon>
    </lineage>
</organism>
<feature type="compositionally biased region" description="Basic and acidic residues" evidence="2">
    <location>
        <begin position="487"/>
        <end position="525"/>
    </location>
</feature>
<evidence type="ECO:0000256" key="1">
    <source>
        <dbReference type="ARBA" id="ARBA00004196"/>
    </source>
</evidence>
<evidence type="ECO:0000313" key="4">
    <source>
        <dbReference type="EMBL" id="EGF23318.1"/>
    </source>
</evidence>
<comment type="subcellular location">
    <subcellularLocation>
        <location evidence="1">Cell envelope</location>
    </subcellularLocation>
</comment>
<reference evidence="4 5" key="1">
    <citation type="submission" date="2011-02" db="EMBL/GenBank/DDBJ databases">
        <authorList>
            <person name="Muzny D."/>
            <person name="Qin X."/>
            <person name="Buhay C."/>
            <person name="Dugan-Rocha S."/>
            <person name="Ding Y."/>
            <person name="Chen G."/>
            <person name="Hawes A."/>
            <person name="Holder M."/>
            <person name="Jhangiani S."/>
            <person name="Johnson A."/>
            <person name="Khan Z."/>
            <person name="Li Z."/>
            <person name="Liu W."/>
            <person name="Liu X."/>
            <person name="Perez L."/>
            <person name="Shen H."/>
            <person name="Wang Q."/>
            <person name="Watt J."/>
            <person name="Xi L."/>
            <person name="Xin Y."/>
            <person name="Zhou J."/>
            <person name="Deng J."/>
            <person name="Jiang H."/>
            <person name="Liu Y."/>
            <person name="Qu J."/>
            <person name="Song X.-Z."/>
            <person name="Zhang L."/>
            <person name="Villasana D."/>
            <person name="Johnson A."/>
            <person name="Liu J."/>
            <person name="Liyanage D."/>
            <person name="Lorensuhewa L."/>
            <person name="Robinson T."/>
            <person name="Song A."/>
            <person name="Song B.-B."/>
            <person name="Dinh H."/>
            <person name="Thornton R."/>
            <person name="Coyle M."/>
            <person name="Francisco L."/>
            <person name="Jackson L."/>
            <person name="Javaid M."/>
            <person name="Korchina V."/>
            <person name="Kovar C."/>
            <person name="Mata R."/>
            <person name="Mathew T."/>
            <person name="Ngo R."/>
            <person name="Nguyen L."/>
            <person name="Nguyen N."/>
            <person name="Okwuonu G."/>
            <person name="Ongeri F."/>
            <person name="Pham C."/>
            <person name="Simmons D."/>
            <person name="Wilczek-Boney K."/>
            <person name="Hale W."/>
            <person name="Jakkamsetti A."/>
            <person name="Pham P."/>
            <person name="Ruth R."/>
            <person name="San Lucas F."/>
            <person name="Warren J."/>
            <person name="Zhang J."/>
            <person name="Zhao Z."/>
            <person name="Zhou C."/>
            <person name="Zhu D."/>
            <person name="Lee S."/>
            <person name="Bess C."/>
            <person name="Blankenburg K."/>
            <person name="Forbes L."/>
            <person name="Fu Q."/>
            <person name="Gubbala S."/>
            <person name="Hirani K."/>
            <person name="Jayaseelan J.C."/>
            <person name="Lara F."/>
            <person name="Munidasa M."/>
            <person name="Palculict T."/>
            <person name="Patil S."/>
            <person name="Pu L.-L."/>
            <person name="Saada N."/>
            <person name="Tang L."/>
            <person name="Weissenberger G."/>
            <person name="Zhu Y."/>
            <person name="Hemphill L."/>
            <person name="Shang Y."/>
            <person name="Youmans B."/>
            <person name="Ayvaz T."/>
            <person name="Ross M."/>
            <person name="Santibanez J."/>
            <person name="Aqrawi P."/>
            <person name="Gross S."/>
            <person name="Joshi V."/>
            <person name="Fowler G."/>
            <person name="Nazareth L."/>
            <person name="Reid J."/>
            <person name="Worley K."/>
            <person name="Petrosino J."/>
            <person name="Highlander S."/>
            <person name="Gibbs R."/>
        </authorList>
    </citation>
    <scope>NUCLEOTIDE SEQUENCE [LARGE SCALE GENOMIC DNA]</scope>
    <source>
        <strain evidence="4 5">DSM 15829</strain>
    </source>
</reference>
<keyword evidence="3" id="KW-0472">Membrane</keyword>
<dbReference type="EMBL" id="ACGK02000001">
    <property type="protein sequence ID" value="EGF23318.1"/>
    <property type="molecule type" value="Genomic_DNA"/>
</dbReference>